<sequence length="667" mass="75206">MYSLLVFSLSFSCIAGQLLSNNGKEPLTRREITYTTNIFHSNPYFPDQEAESNIQVELGNYKSKPSSYHKPRSLVTRTHRPYKVEENKPPPRAKPVKYYDQHYQGSTQHSTKIIPKHPGSQLFNVGYSMSFSKGPKKSKPVKDEDPEIIRGTNTGLVQKPDSQEYVANSISDNKRSRQKGKPKQNKYRSPYADTEDPEVLLLSSKTRQSYAGLARPQPISGFKYDEPSLKKERNGARLPLKVSLDTNPKYSHSGEQQNIHEEMVQFLNSRPSANTGDQSVKSSSFGDDTYSQTGTSNSYSPKLQGQNNHKGYEESDEGNYQEHRSVVRTNQRNKVQFSQKPQNQQQQKINWKTIGPNVEIYHSPELPPENFKFDPSEHLEQSKKFDHARALGRSQGFDYSNAVGVQNFQIAKQNVTETSAEDSSSVEDFSSQQLAQPTSTFTQTQNPNPNSFNLHTFNYDVNQSPQILGASAAALTSSAPLTPNFNVIPIDASLIPTHFDTTLLQLAPQNDQQSLFQSGGNYIPQFTDFSQQGLNNLQFGTGISSFSNNLPLTQNMPFVIKPSENPSEYLNYMQKQAQQTDGFAEQSSKQNHHQKYVKHTDPSESANQKANAVSRSPVTFKSDQNDNNGESSVRKPVAVRYEYHPRKGGNSWPSRSNEKNRRYSVRV</sequence>
<keyword evidence="3" id="KW-1185">Reference proteome</keyword>
<dbReference type="AlphaFoldDB" id="A0A1W4WP23"/>
<dbReference type="GeneID" id="108737354"/>
<proteinExistence type="predicted"/>
<dbReference type="InParanoid" id="A0A1W4WP23"/>
<accession>A0A1W4WP23</accession>
<evidence type="ECO:0000313" key="4">
    <source>
        <dbReference type="RefSeq" id="XP_018325674.1"/>
    </source>
</evidence>
<feature type="compositionally biased region" description="Polar residues" evidence="1">
    <location>
        <begin position="244"/>
        <end position="255"/>
    </location>
</feature>
<feature type="region of interest" description="Disordered" evidence="1">
    <location>
        <begin position="419"/>
        <end position="450"/>
    </location>
</feature>
<evidence type="ECO:0000256" key="2">
    <source>
        <dbReference type="SAM" id="SignalP"/>
    </source>
</evidence>
<feature type="region of interest" description="Disordered" evidence="1">
    <location>
        <begin position="209"/>
        <end position="255"/>
    </location>
</feature>
<dbReference type="Proteomes" id="UP000192223">
    <property type="component" value="Unplaced"/>
</dbReference>
<feature type="signal peptide" evidence="2">
    <location>
        <begin position="1"/>
        <end position="16"/>
    </location>
</feature>
<protein>
    <submittedName>
        <fullName evidence="4">Uncharacterized protein LOC108737354</fullName>
    </submittedName>
</protein>
<feature type="compositionally biased region" description="Polar residues" evidence="1">
    <location>
        <begin position="576"/>
        <end position="589"/>
    </location>
</feature>
<feature type="region of interest" description="Disordered" evidence="1">
    <location>
        <begin position="126"/>
        <end position="195"/>
    </location>
</feature>
<feature type="region of interest" description="Disordered" evidence="1">
    <location>
        <begin position="576"/>
        <end position="667"/>
    </location>
</feature>
<feature type="compositionally biased region" description="Basic and acidic residues" evidence="1">
    <location>
        <begin position="223"/>
        <end position="235"/>
    </location>
</feature>
<keyword evidence="2" id="KW-0732">Signal</keyword>
<reference evidence="4" key="1">
    <citation type="submission" date="2025-08" db="UniProtKB">
        <authorList>
            <consortium name="RefSeq"/>
        </authorList>
    </citation>
    <scope>IDENTIFICATION</scope>
    <source>
        <tissue evidence="4">Entire body</tissue>
    </source>
</reference>
<dbReference type="RefSeq" id="XP_018325674.1">
    <property type="nucleotide sequence ID" value="XM_018470172.1"/>
</dbReference>
<evidence type="ECO:0000256" key="1">
    <source>
        <dbReference type="SAM" id="MobiDB-lite"/>
    </source>
</evidence>
<name>A0A1W4WP23_AGRPL</name>
<feature type="compositionally biased region" description="Polar residues" evidence="1">
    <location>
        <begin position="603"/>
        <end position="631"/>
    </location>
</feature>
<organism evidence="3 4">
    <name type="scientific">Agrilus planipennis</name>
    <name type="common">Emerald ash borer</name>
    <name type="synonym">Agrilus marcopoli</name>
    <dbReference type="NCBI Taxonomy" id="224129"/>
    <lineage>
        <taxon>Eukaryota</taxon>
        <taxon>Metazoa</taxon>
        <taxon>Ecdysozoa</taxon>
        <taxon>Arthropoda</taxon>
        <taxon>Hexapoda</taxon>
        <taxon>Insecta</taxon>
        <taxon>Pterygota</taxon>
        <taxon>Neoptera</taxon>
        <taxon>Endopterygota</taxon>
        <taxon>Coleoptera</taxon>
        <taxon>Polyphaga</taxon>
        <taxon>Elateriformia</taxon>
        <taxon>Buprestoidea</taxon>
        <taxon>Buprestidae</taxon>
        <taxon>Agrilinae</taxon>
        <taxon>Agrilus</taxon>
    </lineage>
</organism>
<dbReference type="KEGG" id="apln:108737354"/>
<evidence type="ECO:0000313" key="3">
    <source>
        <dbReference type="Proteomes" id="UP000192223"/>
    </source>
</evidence>
<feature type="region of interest" description="Disordered" evidence="1">
    <location>
        <begin position="270"/>
        <end position="322"/>
    </location>
</feature>
<feature type="compositionally biased region" description="Polar residues" evidence="1">
    <location>
        <begin position="270"/>
        <end position="309"/>
    </location>
</feature>
<feature type="chain" id="PRO_5010701636" evidence="2">
    <location>
        <begin position="17"/>
        <end position="667"/>
    </location>
</feature>
<dbReference type="OrthoDB" id="6760992at2759"/>
<feature type="compositionally biased region" description="Basic residues" evidence="1">
    <location>
        <begin position="176"/>
        <end position="186"/>
    </location>
</feature>
<gene>
    <name evidence="4" type="primary">LOC108737354</name>
</gene>